<organism evidence="1 2">
    <name type="scientific">Anaerospora hongkongensis</name>
    <dbReference type="NCBI Taxonomy" id="244830"/>
    <lineage>
        <taxon>Bacteria</taxon>
        <taxon>Bacillati</taxon>
        <taxon>Bacillota</taxon>
        <taxon>Negativicutes</taxon>
        <taxon>Selenomonadales</taxon>
        <taxon>Sporomusaceae</taxon>
        <taxon>Anaerospora</taxon>
    </lineage>
</organism>
<gene>
    <name evidence="1" type="ORF">EV210_104253</name>
</gene>
<name>A0A4R1Q366_9FIRM</name>
<reference evidence="1 2" key="1">
    <citation type="submission" date="2019-03" db="EMBL/GenBank/DDBJ databases">
        <title>Genomic Encyclopedia of Type Strains, Phase IV (KMG-IV): sequencing the most valuable type-strain genomes for metagenomic binning, comparative biology and taxonomic classification.</title>
        <authorList>
            <person name="Goeker M."/>
        </authorList>
    </citation>
    <scope>NUCLEOTIDE SEQUENCE [LARGE SCALE GENOMIC DNA]</scope>
    <source>
        <strain evidence="1 2">DSM 15969</strain>
    </source>
</reference>
<dbReference type="Proteomes" id="UP000295063">
    <property type="component" value="Unassembled WGS sequence"/>
</dbReference>
<dbReference type="OrthoDB" id="1629499at2"/>
<keyword evidence="2" id="KW-1185">Reference proteome</keyword>
<comment type="caution">
    <text evidence="1">The sequence shown here is derived from an EMBL/GenBank/DDBJ whole genome shotgun (WGS) entry which is preliminary data.</text>
</comment>
<protein>
    <submittedName>
        <fullName evidence="1">Uncharacterized protein</fullName>
    </submittedName>
</protein>
<accession>A0A4R1Q366</accession>
<dbReference type="AlphaFoldDB" id="A0A4R1Q366"/>
<evidence type="ECO:0000313" key="1">
    <source>
        <dbReference type="EMBL" id="TCL38270.1"/>
    </source>
</evidence>
<sequence length="108" mass="12021">MAKITIKKNLSDSDMFVGHKEVITFENNPVEEEAVKPVKAAAKKQPDFHSSFFTPDLQEKVGKALLEIKMQLFKEGIVDFDLKVNREGTKVVLSAVPAKPAKQAKPIK</sequence>
<dbReference type="EMBL" id="SLUI01000004">
    <property type="protein sequence ID" value="TCL38270.1"/>
    <property type="molecule type" value="Genomic_DNA"/>
</dbReference>
<proteinExistence type="predicted"/>
<dbReference type="RefSeq" id="WP_132078010.1">
    <property type="nucleotide sequence ID" value="NZ_DAIMLW010000243.1"/>
</dbReference>
<evidence type="ECO:0000313" key="2">
    <source>
        <dbReference type="Proteomes" id="UP000295063"/>
    </source>
</evidence>